<evidence type="ECO:0000259" key="11">
    <source>
        <dbReference type="SMART" id="SM00984"/>
    </source>
</evidence>
<dbReference type="SUPFAM" id="SSF48179">
    <property type="entry name" value="6-phosphogluconate dehydrogenase C-terminal domain-like"/>
    <property type="match status" value="1"/>
</dbReference>
<dbReference type="Gene3D" id="3.40.50.720">
    <property type="entry name" value="NAD(P)-binding Rossmann-like Domain"/>
    <property type="match status" value="2"/>
</dbReference>
<feature type="binding site" evidence="9">
    <location>
        <begin position="258"/>
        <end position="262"/>
    </location>
    <ligand>
        <name>substrate</name>
    </ligand>
</feature>
<dbReference type="GO" id="GO:0006065">
    <property type="term" value="P:UDP-glucuronate biosynthetic process"/>
    <property type="evidence" value="ECO:0007669"/>
    <property type="project" value="UniProtKB-UniPathway"/>
</dbReference>
<dbReference type="InterPro" id="IPR014026">
    <property type="entry name" value="UDP-Glc/GDP-Man_DH_dimer"/>
</dbReference>
<evidence type="ECO:0000256" key="8">
    <source>
        <dbReference type="PIRSR" id="PIRSR500134-1"/>
    </source>
</evidence>
<name>A0A1S2N0B0_9MICC</name>
<evidence type="ECO:0000313" key="13">
    <source>
        <dbReference type="Proteomes" id="UP000179540"/>
    </source>
</evidence>
<dbReference type="GO" id="GO:0051287">
    <property type="term" value="F:NAD binding"/>
    <property type="evidence" value="ECO:0007669"/>
    <property type="project" value="InterPro"/>
</dbReference>
<dbReference type="PIRSF" id="PIRSF000124">
    <property type="entry name" value="UDPglc_GDPman_dh"/>
    <property type="match status" value="1"/>
</dbReference>
<dbReference type="GO" id="GO:0003979">
    <property type="term" value="F:UDP-glucose 6-dehydrogenase activity"/>
    <property type="evidence" value="ECO:0007669"/>
    <property type="project" value="UniProtKB-EC"/>
</dbReference>
<feature type="binding site" evidence="9">
    <location>
        <position position="213"/>
    </location>
    <ligand>
        <name>substrate</name>
    </ligand>
</feature>
<dbReference type="EC" id="1.1.1.22" evidence="3 7"/>
<evidence type="ECO:0000313" key="12">
    <source>
        <dbReference type="EMBL" id="OIJ35854.1"/>
    </source>
</evidence>
<dbReference type="GO" id="GO:0000271">
    <property type="term" value="P:polysaccharide biosynthetic process"/>
    <property type="evidence" value="ECO:0007669"/>
    <property type="project" value="InterPro"/>
</dbReference>
<protein>
    <recommendedName>
        <fullName evidence="3 7">UDP-glucose 6-dehydrogenase</fullName>
        <ecNumber evidence="3 7">1.1.1.22</ecNumber>
    </recommendedName>
</protein>
<dbReference type="SMART" id="SM00984">
    <property type="entry name" value="UDPG_MGDP_dh_C"/>
    <property type="match status" value="1"/>
</dbReference>
<comment type="caution">
    <text evidence="12">The sequence shown here is derived from an EMBL/GenBank/DDBJ whole genome shotgun (WGS) entry which is preliminary data.</text>
</comment>
<evidence type="ECO:0000256" key="5">
    <source>
        <dbReference type="ARBA" id="ARBA00023027"/>
    </source>
</evidence>
<gene>
    <name evidence="12" type="ORF">BK826_05720</name>
</gene>
<evidence type="ECO:0000256" key="1">
    <source>
        <dbReference type="ARBA" id="ARBA00004701"/>
    </source>
</evidence>
<dbReference type="RefSeq" id="WP_075514782.1">
    <property type="nucleotide sequence ID" value="NZ_MODZ01000006.1"/>
</dbReference>
<dbReference type="PANTHER" id="PTHR43750">
    <property type="entry name" value="UDP-GLUCOSE 6-DEHYDROGENASE TUAD"/>
    <property type="match status" value="1"/>
</dbReference>
<dbReference type="InterPro" id="IPR036220">
    <property type="entry name" value="UDP-Glc/GDP-Man_DH_C_sf"/>
</dbReference>
<sequence length="460" mass="48621">MRIAVFGSGYVGLVTGACLAEGGHRVVCVDVDVERVERLRGGDCPIWEPGLAPLLSSGLTSGRLAFTTEAAEALDQAQVALIAVGTPQGADGAADLTAVHAVARTIGRCADGDLLVADKSTVPVGTAAAVRELIREELEARFAEGAAPRIGVCSNPEFLKEGAAVADFTHGERIVIGVEDARDEETMRTLYAPFNRQRDKIIVMDPASAELTKYAANALLATKISFMNEMAGIAEATGADIERVRLGVGSDPRIGYPFLYAGAGYGGSCFPKDVAALAHTARAVGVDPGLLEAGMRVNERQKERLGQKLAELLPDPEGARVAVWGLSFKPRTDDVREAPSLALVERLLAAGCRVRAYDPAAGDTFAAALAARLGVRELPEAYQPALTREDALEGADALVVCTEWEQFRAFDAHLLTSRMAGRVIVDGRNLWDPEQVAAAGFAYASIGRVTTRPSAAPDRD</sequence>
<feature type="binding site" evidence="10">
    <location>
        <position position="121"/>
    </location>
    <ligand>
        <name>NAD(+)</name>
        <dbReference type="ChEBI" id="CHEBI:57540"/>
    </ligand>
</feature>
<evidence type="ECO:0000256" key="9">
    <source>
        <dbReference type="PIRSR" id="PIRSR500134-2"/>
    </source>
</evidence>
<feature type="active site" description="Nucleophile" evidence="8">
    <location>
        <position position="269"/>
    </location>
</feature>
<evidence type="ECO:0000256" key="7">
    <source>
        <dbReference type="PIRNR" id="PIRNR000124"/>
    </source>
</evidence>
<feature type="binding site" evidence="9">
    <location>
        <position position="266"/>
    </location>
    <ligand>
        <name>substrate</name>
    </ligand>
</feature>
<feature type="binding site" evidence="10">
    <location>
        <position position="30"/>
    </location>
    <ligand>
        <name>NAD(+)</name>
        <dbReference type="ChEBI" id="CHEBI:57540"/>
    </ligand>
</feature>
<feature type="binding site" evidence="10">
    <location>
        <position position="161"/>
    </location>
    <ligand>
        <name>NAD(+)</name>
        <dbReference type="ChEBI" id="CHEBI:57540"/>
    </ligand>
</feature>
<feature type="binding site" evidence="10">
    <location>
        <position position="86"/>
    </location>
    <ligand>
        <name>NAD(+)</name>
        <dbReference type="ChEBI" id="CHEBI:57540"/>
    </ligand>
</feature>
<evidence type="ECO:0000256" key="6">
    <source>
        <dbReference type="ARBA" id="ARBA00047473"/>
    </source>
</evidence>
<dbReference type="InterPro" id="IPR036291">
    <property type="entry name" value="NAD(P)-bd_dom_sf"/>
</dbReference>
<dbReference type="SUPFAM" id="SSF51735">
    <property type="entry name" value="NAD(P)-binding Rossmann-fold domains"/>
    <property type="match status" value="1"/>
</dbReference>
<keyword evidence="5 7" id="KW-0520">NAD</keyword>
<feature type="binding site" evidence="10">
    <location>
        <position position="35"/>
    </location>
    <ligand>
        <name>NAD(+)</name>
        <dbReference type="ChEBI" id="CHEBI:57540"/>
    </ligand>
</feature>
<evidence type="ECO:0000256" key="3">
    <source>
        <dbReference type="ARBA" id="ARBA00012954"/>
    </source>
</evidence>
<organism evidence="12 13">
    <name type="scientific">Rothia kristinae</name>
    <dbReference type="NCBI Taxonomy" id="37923"/>
    <lineage>
        <taxon>Bacteria</taxon>
        <taxon>Bacillati</taxon>
        <taxon>Actinomycetota</taxon>
        <taxon>Actinomycetes</taxon>
        <taxon>Micrococcales</taxon>
        <taxon>Micrococcaceae</taxon>
        <taxon>Rothia</taxon>
    </lineage>
</organism>
<comment type="similarity">
    <text evidence="2 7">Belongs to the UDP-glucose/GDP-mannose dehydrogenase family.</text>
</comment>
<dbReference type="EMBL" id="MODZ01000006">
    <property type="protein sequence ID" value="OIJ35854.1"/>
    <property type="molecule type" value="Genomic_DNA"/>
</dbReference>
<dbReference type="InterPro" id="IPR001732">
    <property type="entry name" value="UDP-Glc/GDP-Man_DH_N"/>
</dbReference>
<dbReference type="OrthoDB" id="5193947at2"/>
<feature type="binding site" evidence="9">
    <location>
        <position position="329"/>
    </location>
    <ligand>
        <name>substrate</name>
    </ligand>
</feature>
<dbReference type="PANTHER" id="PTHR43750:SF3">
    <property type="entry name" value="UDP-GLUCOSE 6-DEHYDROGENASE TUAD"/>
    <property type="match status" value="1"/>
</dbReference>
<accession>A0A1S2N0B0</accession>
<dbReference type="AlphaFoldDB" id="A0A1S2N0B0"/>
<dbReference type="PROSITE" id="PS51257">
    <property type="entry name" value="PROKAR_LIPOPROTEIN"/>
    <property type="match status" value="1"/>
</dbReference>
<proteinExistence type="inferred from homology"/>
<dbReference type="Proteomes" id="UP000179540">
    <property type="component" value="Unassembled WGS sequence"/>
</dbReference>
<feature type="binding site" evidence="9">
    <location>
        <begin position="158"/>
        <end position="161"/>
    </location>
    <ligand>
        <name>substrate</name>
    </ligand>
</feature>
<evidence type="ECO:0000256" key="4">
    <source>
        <dbReference type="ARBA" id="ARBA00023002"/>
    </source>
</evidence>
<feature type="domain" description="UDP-glucose/GDP-mannose dehydrogenase C-terminal" evidence="11">
    <location>
        <begin position="322"/>
        <end position="433"/>
    </location>
</feature>
<comment type="pathway">
    <text evidence="1">Nucleotide-sugar biosynthesis; UDP-alpha-D-glucuronate biosynthesis; UDP-alpha-D-glucuronate from UDP-alpha-D-glucose: step 1/1.</text>
</comment>
<evidence type="ECO:0000256" key="10">
    <source>
        <dbReference type="PIRSR" id="PIRSR500134-3"/>
    </source>
</evidence>
<dbReference type="Pfam" id="PF03720">
    <property type="entry name" value="UDPG_MGDP_dh_C"/>
    <property type="match status" value="1"/>
</dbReference>
<dbReference type="Gene3D" id="1.20.5.100">
    <property type="entry name" value="Cytochrome c1, transmembrane anchor, C-terminal"/>
    <property type="match status" value="1"/>
</dbReference>
<dbReference type="SUPFAM" id="SSF52413">
    <property type="entry name" value="UDP-glucose/GDP-mannose dehydrogenase C-terminal domain"/>
    <property type="match status" value="1"/>
</dbReference>
<dbReference type="PIRSF" id="PIRSF500134">
    <property type="entry name" value="UDPglc_DH_bac"/>
    <property type="match status" value="1"/>
</dbReference>
<dbReference type="NCBIfam" id="TIGR03026">
    <property type="entry name" value="NDP-sugDHase"/>
    <property type="match status" value="1"/>
</dbReference>
<dbReference type="Pfam" id="PF00984">
    <property type="entry name" value="UDPG_MGDP_dh"/>
    <property type="match status" value="1"/>
</dbReference>
<dbReference type="UniPathway" id="UPA00038">
    <property type="reaction ID" value="UER00491"/>
</dbReference>
<reference evidence="12 13" key="1">
    <citation type="submission" date="2016-10" db="EMBL/GenBank/DDBJ databases">
        <title>Draft genome sequence of strain LCT isolated from the Shenzhou X spacecraft of China.</title>
        <authorList>
            <person name="Huang B."/>
        </authorList>
    </citation>
    <scope>NUCLEOTIDE SEQUENCE [LARGE SCALE GENOMIC DNA]</scope>
    <source>
        <strain evidence="12 13">LCT-H5</strain>
    </source>
</reference>
<dbReference type="Pfam" id="PF03721">
    <property type="entry name" value="UDPG_MGDP_dh_N"/>
    <property type="match status" value="1"/>
</dbReference>
<dbReference type="InterPro" id="IPR028357">
    <property type="entry name" value="UDPglc_DH_bac"/>
</dbReference>
<evidence type="ECO:0000256" key="2">
    <source>
        <dbReference type="ARBA" id="ARBA00006601"/>
    </source>
</evidence>
<feature type="binding site" evidence="10">
    <location>
        <position position="336"/>
    </location>
    <ligand>
        <name>NAD(+)</name>
        <dbReference type="ChEBI" id="CHEBI:57540"/>
    </ligand>
</feature>
<keyword evidence="4 7" id="KW-0560">Oxidoreductase</keyword>
<feature type="binding site" evidence="10">
    <location>
        <position position="272"/>
    </location>
    <ligand>
        <name>NAD(+)</name>
        <dbReference type="ChEBI" id="CHEBI:57540"/>
    </ligand>
</feature>
<comment type="catalytic activity">
    <reaction evidence="6 7">
        <text>UDP-alpha-D-glucose + 2 NAD(+) + H2O = UDP-alpha-D-glucuronate + 2 NADH + 3 H(+)</text>
        <dbReference type="Rhea" id="RHEA:23596"/>
        <dbReference type="ChEBI" id="CHEBI:15377"/>
        <dbReference type="ChEBI" id="CHEBI:15378"/>
        <dbReference type="ChEBI" id="CHEBI:57540"/>
        <dbReference type="ChEBI" id="CHEBI:57945"/>
        <dbReference type="ChEBI" id="CHEBI:58052"/>
        <dbReference type="ChEBI" id="CHEBI:58885"/>
        <dbReference type="EC" id="1.1.1.22"/>
    </reaction>
</comment>
<dbReference type="InterPro" id="IPR008927">
    <property type="entry name" value="6-PGluconate_DH-like_C_sf"/>
</dbReference>
<dbReference type="InterPro" id="IPR017476">
    <property type="entry name" value="UDP-Glc/GDP-Man"/>
</dbReference>
<dbReference type="InterPro" id="IPR014027">
    <property type="entry name" value="UDP-Glc/GDP-Man_DH_C"/>
</dbReference>